<evidence type="ECO:0008006" key="3">
    <source>
        <dbReference type="Google" id="ProtNLM"/>
    </source>
</evidence>
<organism evidence="2">
    <name type="scientific">viral metagenome</name>
    <dbReference type="NCBI Taxonomy" id="1070528"/>
    <lineage>
        <taxon>unclassified sequences</taxon>
        <taxon>metagenomes</taxon>
        <taxon>organismal metagenomes</taxon>
    </lineage>
</organism>
<keyword evidence="1" id="KW-1133">Transmembrane helix</keyword>
<name>A0A6C0IEL5_9ZZZZ</name>
<sequence length="152" mass="17323">MNQKIISTLLTLVNISLNGCIIYYLNNLSTIGCDCAINYKRHYIFAFTIFSLFFSSANLLLSNKIRNYLEKTPVLLVLLTALTILNIVFTLLYIDEVKKANCDCSESVFRDMMFVLSIIQACMYGITFLSSLYITFLFASLSKEMSNITLKK</sequence>
<feature type="transmembrane region" description="Helical" evidence="1">
    <location>
        <begin position="73"/>
        <end position="94"/>
    </location>
</feature>
<keyword evidence="1" id="KW-0812">Transmembrane</keyword>
<evidence type="ECO:0000313" key="2">
    <source>
        <dbReference type="EMBL" id="QHT91581.1"/>
    </source>
</evidence>
<reference evidence="2" key="1">
    <citation type="journal article" date="2020" name="Nature">
        <title>Giant virus diversity and host interactions through global metagenomics.</title>
        <authorList>
            <person name="Schulz F."/>
            <person name="Roux S."/>
            <person name="Paez-Espino D."/>
            <person name="Jungbluth S."/>
            <person name="Walsh D.A."/>
            <person name="Denef V.J."/>
            <person name="McMahon K.D."/>
            <person name="Konstantinidis K.T."/>
            <person name="Eloe-Fadrosh E.A."/>
            <person name="Kyrpides N.C."/>
            <person name="Woyke T."/>
        </authorList>
    </citation>
    <scope>NUCLEOTIDE SEQUENCE</scope>
    <source>
        <strain evidence="2">GVMAG-M-3300023184-77</strain>
    </source>
</reference>
<proteinExistence type="predicted"/>
<dbReference type="PROSITE" id="PS51257">
    <property type="entry name" value="PROKAR_LIPOPROTEIN"/>
    <property type="match status" value="1"/>
</dbReference>
<evidence type="ECO:0000256" key="1">
    <source>
        <dbReference type="SAM" id="Phobius"/>
    </source>
</evidence>
<feature type="transmembrane region" description="Helical" evidence="1">
    <location>
        <begin position="114"/>
        <end position="141"/>
    </location>
</feature>
<accession>A0A6C0IEL5</accession>
<dbReference type="EMBL" id="MN740166">
    <property type="protein sequence ID" value="QHT91581.1"/>
    <property type="molecule type" value="Genomic_DNA"/>
</dbReference>
<keyword evidence="1" id="KW-0472">Membrane</keyword>
<feature type="transmembrane region" description="Helical" evidence="1">
    <location>
        <begin position="42"/>
        <end position="61"/>
    </location>
</feature>
<dbReference type="AlphaFoldDB" id="A0A6C0IEL5"/>
<protein>
    <recommendedName>
        <fullName evidence="3">MARVEL domain-containing protein</fullName>
    </recommendedName>
</protein>